<dbReference type="AlphaFoldDB" id="A0A1M7RZF9"/>
<reference evidence="2 3" key="1">
    <citation type="submission" date="2016-12" db="EMBL/GenBank/DDBJ databases">
        <authorList>
            <person name="Song W.-J."/>
            <person name="Kurnit D.M."/>
        </authorList>
    </citation>
    <scope>NUCLEOTIDE SEQUENCE [LARGE SCALE GENOMIC DNA]</scope>
    <source>
        <strain evidence="2 3">CGMCC 1.10808</strain>
    </source>
</reference>
<keyword evidence="1" id="KW-0472">Membrane</keyword>
<keyword evidence="1" id="KW-1133">Transmembrane helix</keyword>
<gene>
    <name evidence="2" type="ORF">SAMN05216200_101338</name>
</gene>
<evidence type="ECO:0000256" key="1">
    <source>
        <dbReference type="SAM" id="Phobius"/>
    </source>
</evidence>
<dbReference type="Pfam" id="PF10095">
    <property type="entry name" value="DUF2333"/>
    <property type="match status" value="1"/>
</dbReference>
<organism evidence="2 3">
    <name type="scientific">Oceanicella actignis</name>
    <dbReference type="NCBI Taxonomy" id="1189325"/>
    <lineage>
        <taxon>Bacteria</taxon>
        <taxon>Pseudomonadati</taxon>
        <taxon>Pseudomonadota</taxon>
        <taxon>Alphaproteobacteria</taxon>
        <taxon>Rhodobacterales</taxon>
        <taxon>Paracoccaceae</taxon>
        <taxon>Oceanicella</taxon>
    </lineage>
</organism>
<dbReference type="InterPro" id="IPR016936">
    <property type="entry name" value="UCP029693"/>
</dbReference>
<proteinExistence type="predicted"/>
<dbReference type="STRING" id="1189325.SAMN04488119_102180"/>
<keyword evidence="1" id="KW-0812">Transmembrane</keyword>
<name>A0A1M7RZF9_9RHOB</name>
<feature type="transmembrane region" description="Helical" evidence="1">
    <location>
        <begin position="48"/>
        <end position="68"/>
    </location>
</feature>
<dbReference type="OrthoDB" id="7594726at2"/>
<accession>A0A1M7RZF9</accession>
<evidence type="ECO:0000313" key="3">
    <source>
        <dbReference type="Proteomes" id="UP000184066"/>
    </source>
</evidence>
<dbReference type="RefSeq" id="WP_072745905.1">
    <property type="nucleotide sequence ID" value="NZ_FOHL01000002.1"/>
</dbReference>
<keyword evidence="3" id="KW-1185">Reference proteome</keyword>
<dbReference type="EMBL" id="FRDL01000001">
    <property type="protein sequence ID" value="SHN51546.1"/>
    <property type="molecule type" value="Genomic_DNA"/>
</dbReference>
<evidence type="ECO:0000313" key="2">
    <source>
        <dbReference type="EMBL" id="SHN51546.1"/>
    </source>
</evidence>
<sequence length="405" mass="44216">MTAIIDAIMEFWDWLLRVLGLRRRAPLGVPPETLPEGRARGLARRAPALILLGLALWLGALIWNFGWLRAGDLSYPQAVLAATGAPAGVAPGAGTGDAADAAEPADAGASGAARVCAPSRAVAMQAALIDMMVNQDVWAPASPLYKAGVFWLIDWEDTPWFDNKAAFQLGALDVLRAFAIELRDSLGRVRGTSAPHQDLIGAQSRLQISERAWVLNSPLDRDNALVATTTAAGSYRGAIRSYLRYNQALADCAAVYDARADNLRVVIDRMSKLLGGITDQLSKRSRGTVYDPRLDRFVPGPGNNRGWFDFRADNLFHRARGQMFALHGLMQALREDFAQVVERRDLAELWDRLEAHVAEAAALEPLIVSNGRSDGLMMPNHLAAMAEAIYRARANMVELRDVIDR</sequence>
<protein>
    <recommendedName>
        <fullName evidence="4">DUF2333 family protein</fullName>
    </recommendedName>
</protein>
<dbReference type="Proteomes" id="UP000184066">
    <property type="component" value="Unassembled WGS sequence"/>
</dbReference>
<evidence type="ECO:0008006" key="4">
    <source>
        <dbReference type="Google" id="ProtNLM"/>
    </source>
</evidence>